<dbReference type="InterPro" id="IPR032885">
    <property type="entry name" value="Mre11_archaea-type"/>
</dbReference>
<evidence type="ECO:0000256" key="4">
    <source>
        <dbReference type="ARBA" id="ARBA00022763"/>
    </source>
</evidence>
<feature type="compositionally biased region" description="Low complexity" evidence="10">
    <location>
        <begin position="398"/>
        <end position="410"/>
    </location>
</feature>
<feature type="binding site" evidence="9">
    <location>
        <position position="150"/>
    </location>
    <ligand>
        <name>Mn(2+)</name>
        <dbReference type="ChEBI" id="CHEBI:29035"/>
        <label>2</label>
    </ligand>
</feature>
<dbReference type="InterPro" id="IPR029052">
    <property type="entry name" value="Metallo-depent_PP-like"/>
</dbReference>
<feature type="binding site" evidence="9">
    <location>
        <position position="187"/>
    </location>
    <ligand>
        <name>Mn(2+)</name>
        <dbReference type="ChEBI" id="CHEBI:29035"/>
        <label>1</label>
    </ligand>
</feature>
<feature type="region of interest" description="Disordered" evidence="10">
    <location>
        <begin position="368"/>
        <end position="469"/>
    </location>
</feature>
<dbReference type="PANTHER" id="PTHR30337:SF0">
    <property type="entry name" value="NUCLEASE SBCCD SUBUNIT D"/>
    <property type="match status" value="1"/>
</dbReference>
<evidence type="ECO:0000256" key="9">
    <source>
        <dbReference type="HAMAP-Rule" id="MF_02044"/>
    </source>
</evidence>
<feature type="compositionally biased region" description="Acidic residues" evidence="10">
    <location>
        <begin position="433"/>
        <end position="444"/>
    </location>
</feature>
<dbReference type="InterPro" id="IPR050535">
    <property type="entry name" value="DNA_Repair-Maintenance_Comp"/>
</dbReference>
<evidence type="ECO:0000256" key="5">
    <source>
        <dbReference type="ARBA" id="ARBA00022801"/>
    </source>
</evidence>
<dbReference type="GO" id="GO:0006302">
    <property type="term" value="P:double-strand break repair"/>
    <property type="evidence" value="ECO:0007669"/>
    <property type="project" value="UniProtKB-UniRule"/>
</dbReference>
<dbReference type="GO" id="GO:0004519">
    <property type="term" value="F:endonuclease activity"/>
    <property type="evidence" value="ECO:0007669"/>
    <property type="project" value="UniProtKB-UniRule"/>
</dbReference>
<dbReference type="Gene3D" id="3.60.21.10">
    <property type="match status" value="1"/>
</dbReference>
<keyword evidence="8 9" id="KW-0464">Manganese</keyword>
<keyword evidence="13" id="KW-1185">Reference proteome</keyword>
<dbReference type="CDD" id="cd00840">
    <property type="entry name" value="MPP_Mre11_N"/>
    <property type="match status" value="1"/>
</dbReference>
<comment type="caution">
    <text evidence="9">Lacks conserved residue(s) required for the propagation of feature annotation.</text>
</comment>
<sequence length="469" mass="50583">MTRVIHTGDTHLGYQQYHLPARRQDFLDAFRRVARDAVEDGVDAVVHAGDLFHDRRPALPDLLGTLSVLRELDDAGVPFLAVVGNHESTRDGQWLDLFESMGLATRLGDEPVVVGDTAFYGLDFVPRSKRDALDYEFAPHDADHAALVSHGLFEPLVPDYGNVEWDAREVLAEANLDFDAFLLGDEHTPERADVEGTWVTYCGSTERASASEREDRGYNIVEFADGEARISRRGIPTREFVFVSVDLAEGEGDERVREQVGQHDLTDAVVIVDIDGEGDPVTPARIEEFASEEGALVARVKDRRELADPETDLDVTFADPDDAVRERLSGMGLSEAARDLDETVRASKVADANVADTVEDRVRAAVDDGDLDAFEPASDPEPEAETVADRMEGDGDTADGTNGTEGAAPAPDEESAADTADGDAADEGTVADTTDDETTDEADSPPDPAPAEEVAEAGDDGQPSLGDYS</sequence>
<feature type="active site" description="Proton donor" evidence="9">
    <location>
        <position position="86"/>
    </location>
</feature>
<name>A0ABD5ZQZ1_9EURY</name>
<evidence type="ECO:0000259" key="11">
    <source>
        <dbReference type="Pfam" id="PF00149"/>
    </source>
</evidence>
<comment type="subunit">
    <text evidence="9">Homodimer. Forms a heterotetramer composed of two Mre11 subunits and two Rad50 subunits.</text>
</comment>
<dbReference type="Proteomes" id="UP001596398">
    <property type="component" value="Unassembled WGS sequence"/>
</dbReference>
<feature type="compositionally biased region" description="Acidic residues" evidence="10">
    <location>
        <begin position="411"/>
        <end position="426"/>
    </location>
</feature>
<evidence type="ECO:0000256" key="10">
    <source>
        <dbReference type="SAM" id="MobiDB-lite"/>
    </source>
</evidence>
<dbReference type="InterPro" id="IPR054879">
    <property type="entry name" value="Mre11_Halo"/>
</dbReference>
<accession>A0ABD5ZQZ1</accession>
<feature type="binding site" evidence="9">
    <location>
        <position position="11"/>
    </location>
    <ligand>
        <name>Mn(2+)</name>
        <dbReference type="ChEBI" id="CHEBI:29035"/>
        <label>1</label>
    </ligand>
</feature>
<dbReference type="HAMAP" id="MF_02044">
    <property type="entry name" value="Mre11"/>
    <property type="match status" value="1"/>
</dbReference>
<comment type="cofactor">
    <cofactor evidence="9">
        <name>Mn(2+)</name>
        <dbReference type="ChEBI" id="CHEBI:29035"/>
    </cofactor>
    <text evidence="9">Binds 2 manganese ions per subunit.</text>
</comment>
<dbReference type="Pfam" id="PF00149">
    <property type="entry name" value="Metallophos"/>
    <property type="match status" value="1"/>
</dbReference>
<dbReference type="AlphaFoldDB" id="A0ABD5ZQZ1"/>
<evidence type="ECO:0000256" key="1">
    <source>
        <dbReference type="ARBA" id="ARBA00022722"/>
    </source>
</evidence>
<evidence type="ECO:0000256" key="8">
    <source>
        <dbReference type="ARBA" id="ARBA00023211"/>
    </source>
</evidence>
<keyword evidence="7 9" id="KW-0234">DNA repair</keyword>
<comment type="function">
    <text evidence="9">Part of the Rad50/Mre11 complex, which is involved in the early steps of DNA double-strand break (DSB) repair. Mre11 binds to DSB ends and has both double-stranded 3'-5' exonuclease activity and single-stranded endonuclease activity.</text>
</comment>
<evidence type="ECO:0000256" key="3">
    <source>
        <dbReference type="ARBA" id="ARBA00022759"/>
    </source>
</evidence>
<evidence type="ECO:0000256" key="6">
    <source>
        <dbReference type="ARBA" id="ARBA00022839"/>
    </source>
</evidence>
<protein>
    <recommendedName>
        <fullName evidence="9">DNA double-strand break repair protein Mre11</fullName>
        <ecNumber evidence="9">3.1.-.-</ecNumber>
    </recommendedName>
</protein>
<feature type="binding site" evidence="9">
    <location>
        <position position="9"/>
    </location>
    <ligand>
        <name>Mn(2+)</name>
        <dbReference type="ChEBI" id="CHEBI:29035"/>
        <label>1</label>
    </ligand>
</feature>
<dbReference type="GO" id="GO:0000403">
    <property type="term" value="F:Y-form DNA binding"/>
    <property type="evidence" value="ECO:0007669"/>
    <property type="project" value="UniProtKB-UniRule"/>
</dbReference>
<keyword evidence="2 9" id="KW-0479">Metal-binding</keyword>
<dbReference type="GeneID" id="79267562"/>
<dbReference type="PANTHER" id="PTHR30337">
    <property type="entry name" value="COMPONENT OF ATP-DEPENDENT DSDNA EXONUCLEASE"/>
    <property type="match status" value="1"/>
</dbReference>
<dbReference type="EMBL" id="JBHTAP010000001">
    <property type="protein sequence ID" value="MFC7235863.1"/>
    <property type="molecule type" value="Genomic_DNA"/>
</dbReference>
<dbReference type="GO" id="GO:0030145">
    <property type="term" value="F:manganese ion binding"/>
    <property type="evidence" value="ECO:0007669"/>
    <property type="project" value="UniProtKB-UniRule"/>
</dbReference>
<comment type="caution">
    <text evidence="12">The sequence shown here is derived from an EMBL/GenBank/DDBJ whole genome shotgun (WGS) entry which is preliminary data.</text>
</comment>
<dbReference type="GO" id="GO:0008408">
    <property type="term" value="F:3'-5' exonuclease activity"/>
    <property type="evidence" value="ECO:0007669"/>
    <property type="project" value="UniProtKB-UniRule"/>
</dbReference>
<keyword evidence="1 9" id="KW-0540">Nuclease</keyword>
<dbReference type="GO" id="GO:0045027">
    <property type="term" value="F:DNA end binding"/>
    <property type="evidence" value="ECO:0007669"/>
    <property type="project" value="UniProtKB-UniRule"/>
</dbReference>
<keyword evidence="5 9" id="KW-0378">Hydrolase</keyword>
<feature type="binding site" evidence="9">
    <location>
        <position position="50"/>
    </location>
    <ligand>
        <name>Mn(2+)</name>
        <dbReference type="ChEBI" id="CHEBI:29035"/>
        <label>1</label>
    </ligand>
</feature>
<feature type="binding site" evidence="9">
    <location>
        <position position="50"/>
    </location>
    <ligand>
        <name>Mn(2+)</name>
        <dbReference type="ChEBI" id="CHEBI:29035"/>
        <label>2</label>
    </ligand>
</feature>
<dbReference type="EC" id="3.1.-.-" evidence="9"/>
<comment type="activity regulation">
    <text evidence="9">Nuclease activity is regulated by Rad50.</text>
</comment>
<feature type="binding site" evidence="9">
    <location>
        <position position="85"/>
    </location>
    <ligand>
        <name>Mn(2+)</name>
        <dbReference type="ChEBI" id="CHEBI:29035"/>
        <label>2</label>
    </ligand>
</feature>
<feature type="domain" description="Calcineurin-like phosphoesterase" evidence="11">
    <location>
        <begin position="3"/>
        <end position="189"/>
    </location>
</feature>
<keyword evidence="3 9" id="KW-0255">Endonuclease</keyword>
<dbReference type="RefSeq" id="WP_276234002.1">
    <property type="nucleotide sequence ID" value="NZ_CP119802.1"/>
</dbReference>
<dbReference type="InterPro" id="IPR004843">
    <property type="entry name" value="Calcineurin-like_PHP"/>
</dbReference>
<evidence type="ECO:0000313" key="13">
    <source>
        <dbReference type="Proteomes" id="UP001596398"/>
    </source>
</evidence>
<evidence type="ECO:0000313" key="12">
    <source>
        <dbReference type="EMBL" id="MFC7235863.1"/>
    </source>
</evidence>
<organism evidence="12 13">
    <name type="scientific">Halosegnis marinus</name>
    <dbReference type="NCBI Taxonomy" id="3034023"/>
    <lineage>
        <taxon>Archaea</taxon>
        <taxon>Methanobacteriati</taxon>
        <taxon>Methanobacteriota</taxon>
        <taxon>Stenosarchaea group</taxon>
        <taxon>Halobacteria</taxon>
        <taxon>Halobacteriales</taxon>
        <taxon>Natronomonadaceae</taxon>
        <taxon>Halosegnis</taxon>
    </lineage>
</organism>
<reference evidence="12 13" key="1">
    <citation type="journal article" date="2019" name="Int. J. Syst. Evol. Microbiol.">
        <title>The Global Catalogue of Microorganisms (GCM) 10K type strain sequencing project: providing services to taxonomists for standard genome sequencing and annotation.</title>
        <authorList>
            <consortium name="The Broad Institute Genomics Platform"/>
            <consortium name="The Broad Institute Genome Sequencing Center for Infectious Disease"/>
            <person name="Wu L."/>
            <person name="Ma J."/>
        </authorList>
    </citation>
    <scope>NUCLEOTIDE SEQUENCE [LARGE SCALE GENOMIC DNA]</scope>
    <source>
        <strain evidence="12 13">DT85</strain>
    </source>
</reference>
<dbReference type="NCBIfam" id="NF041030">
    <property type="entry name" value="Mre11_Halo"/>
    <property type="match status" value="1"/>
</dbReference>
<evidence type="ECO:0000256" key="2">
    <source>
        <dbReference type="ARBA" id="ARBA00022723"/>
    </source>
</evidence>
<evidence type="ECO:0000256" key="7">
    <source>
        <dbReference type="ARBA" id="ARBA00023204"/>
    </source>
</evidence>
<gene>
    <name evidence="9 12" type="primary">mre11</name>
    <name evidence="12" type="ORF">ACFQJ4_11095</name>
</gene>
<dbReference type="SUPFAM" id="SSF56300">
    <property type="entry name" value="Metallo-dependent phosphatases"/>
    <property type="match status" value="1"/>
</dbReference>
<dbReference type="InterPro" id="IPR041796">
    <property type="entry name" value="Mre11_N"/>
</dbReference>
<feature type="compositionally biased region" description="Acidic residues" evidence="10">
    <location>
        <begin position="368"/>
        <end position="386"/>
    </location>
</feature>
<comment type="similarity">
    <text evidence="9">Belongs to the MRE11/RAD32 family.</text>
</comment>
<proteinExistence type="inferred from homology"/>
<keyword evidence="6 9" id="KW-0269">Exonuclease</keyword>
<keyword evidence="4 9" id="KW-0227">DNA damage</keyword>